<feature type="domain" description="Integrase catalytic" evidence="1">
    <location>
        <begin position="1"/>
        <end position="99"/>
    </location>
</feature>
<dbReference type="InterPro" id="IPR012337">
    <property type="entry name" value="RNaseH-like_sf"/>
</dbReference>
<sequence length="99" mass="11220">MQKMPVPCGIWGLVSLVIDGPLHLRSTGNRYILTCMDYLTRYPECIPLPDMHAKTIAKAFVTNIVLRHGTPRMLPTDCGTQFLSELFQEMCRILGIEKI</sequence>
<comment type="caution">
    <text evidence="2">The sequence shown here is derived from an EMBL/GenBank/DDBJ whole genome shotgun (WGS) entry which is preliminary data.</text>
</comment>
<dbReference type="PANTHER" id="PTHR37984:SF15">
    <property type="entry name" value="INTEGRASE CATALYTIC DOMAIN-CONTAINING PROTEIN"/>
    <property type="match status" value="1"/>
</dbReference>
<dbReference type="Gene3D" id="3.30.420.10">
    <property type="entry name" value="Ribonuclease H-like superfamily/Ribonuclease H"/>
    <property type="match status" value="1"/>
</dbReference>
<dbReference type="SUPFAM" id="SSF53098">
    <property type="entry name" value="Ribonuclease H-like"/>
    <property type="match status" value="1"/>
</dbReference>
<organism evidence="2 3">
    <name type="scientific">Zophobas morio</name>
    <dbReference type="NCBI Taxonomy" id="2755281"/>
    <lineage>
        <taxon>Eukaryota</taxon>
        <taxon>Metazoa</taxon>
        <taxon>Ecdysozoa</taxon>
        <taxon>Arthropoda</taxon>
        <taxon>Hexapoda</taxon>
        <taxon>Insecta</taxon>
        <taxon>Pterygota</taxon>
        <taxon>Neoptera</taxon>
        <taxon>Endopterygota</taxon>
        <taxon>Coleoptera</taxon>
        <taxon>Polyphaga</taxon>
        <taxon>Cucujiformia</taxon>
        <taxon>Tenebrionidae</taxon>
        <taxon>Zophobas</taxon>
    </lineage>
</organism>
<name>A0AA38MHH2_9CUCU</name>
<dbReference type="InterPro" id="IPR001584">
    <property type="entry name" value="Integrase_cat-core"/>
</dbReference>
<protein>
    <recommendedName>
        <fullName evidence="1">Integrase catalytic domain-containing protein</fullName>
    </recommendedName>
</protein>
<evidence type="ECO:0000313" key="3">
    <source>
        <dbReference type="Proteomes" id="UP001168821"/>
    </source>
</evidence>
<dbReference type="AlphaFoldDB" id="A0AA38MHH2"/>
<dbReference type="Pfam" id="PF00665">
    <property type="entry name" value="rve"/>
    <property type="match status" value="1"/>
</dbReference>
<evidence type="ECO:0000313" key="2">
    <source>
        <dbReference type="EMBL" id="KAJ3655839.1"/>
    </source>
</evidence>
<dbReference type="InterPro" id="IPR050951">
    <property type="entry name" value="Retrovirus_Pol_polyprotein"/>
</dbReference>
<evidence type="ECO:0000259" key="1">
    <source>
        <dbReference type="PROSITE" id="PS50994"/>
    </source>
</evidence>
<dbReference type="EMBL" id="JALNTZ010000004">
    <property type="protein sequence ID" value="KAJ3655839.1"/>
    <property type="molecule type" value="Genomic_DNA"/>
</dbReference>
<dbReference type="PANTHER" id="PTHR37984">
    <property type="entry name" value="PROTEIN CBG26694"/>
    <property type="match status" value="1"/>
</dbReference>
<proteinExistence type="predicted"/>
<dbReference type="Proteomes" id="UP001168821">
    <property type="component" value="Unassembled WGS sequence"/>
</dbReference>
<keyword evidence="3" id="KW-1185">Reference proteome</keyword>
<dbReference type="PROSITE" id="PS50994">
    <property type="entry name" value="INTEGRASE"/>
    <property type="match status" value="1"/>
</dbReference>
<dbReference type="GO" id="GO:0003676">
    <property type="term" value="F:nucleic acid binding"/>
    <property type="evidence" value="ECO:0007669"/>
    <property type="project" value="InterPro"/>
</dbReference>
<dbReference type="InterPro" id="IPR036397">
    <property type="entry name" value="RNaseH_sf"/>
</dbReference>
<gene>
    <name evidence="2" type="ORF">Zmor_014949</name>
</gene>
<dbReference type="GO" id="GO:0015074">
    <property type="term" value="P:DNA integration"/>
    <property type="evidence" value="ECO:0007669"/>
    <property type="project" value="InterPro"/>
</dbReference>
<accession>A0AA38MHH2</accession>
<reference evidence="2" key="1">
    <citation type="journal article" date="2023" name="G3 (Bethesda)">
        <title>Whole genome assemblies of Zophobas morio and Tenebrio molitor.</title>
        <authorList>
            <person name="Kaur S."/>
            <person name="Stinson S.A."/>
            <person name="diCenzo G.C."/>
        </authorList>
    </citation>
    <scope>NUCLEOTIDE SEQUENCE</scope>
    <source>
        <strain evidence="2">QUZm001</strain>
    </source>
</reference>